<dbReference type="InParanoid" id="L0HGC4"/>
<dbReference type="Proteomes" id="UP000010824">
    <property type="component" value="Chromosome"/>
</dbReference>
<dbReference type="InterPro" id="IPR037004">
    <property type="entry name" value="Exonuc_VII_ssu_sf"/>
</dbReference>
<evidence type="ECO:0000256" key="1">
    <source>
        <dbReference type="ARBA" id="ARBA00022490"/>
    </source>
</evidence>
<dbReference type="GO" id="GO:0008855">
    <property type="term" value="F:exodeoxyribonuclease VII activity"/>
    <property type="evidence" value="ECO:0007669"/>
    <property type="project" value="InterPro"/>
</dbReference>
<proteinExistence type="inferred from homology"/>
<dbReference type="Pfam" id="PF02609">
    <property type="entry name" value="Exonuc_VII_S"/>
    <property type="match status" value="1"/>
</dbReference>
<reference evidence="4 5" key="2">
    <citation type="journal article" date="2014" name="Genome Announc.">
        <title>Complete Genome Sequence of Methanoregula formicica SMSPT, a Mesophilic Hydrogenotrophic Methanogen Isolated from a Methanogenic Upflow Anaerobic Sludge Blanket Reactor.</title>
        <authorList>
            <person name="Yamamoto K."/>
            <person name="Tamaki H."/>
            <person name="Cadillo-Quiroz H."/>
            <person name="Imachi H."/>
            <person name="Kyrpides N."/>
            <person name="Woyke T."/>
            <person name="Goodwin L."/>
            <person name="Zinder S.H."/>
            <person name="Kamagata Y."/>
            <person name="Liu W.T."/>
        </authorList>
    </citation>
    <scope>NUCLEOTIDE SEQUENCE [LARGE SCALE GENOMIC DNA]</scope>
    <source>
        <strain evidence="5">DSM 22288 / NBRC 105244 / SMSP</strain>
    </source>
</reference>
<sequence>MTETYEKKIEQLKKIIEKIEDGNTSLDESMKLYEQGAALVKQCETMLAEAEVKITTLGRDA</sequence>
<evidence type="ECO:0000313" key="5">
    <source>
        <dbReference type="Proteomes" id="UP000010824"/>
    </source>
</evidence>
<dbReference type="OrthoDB" id="105639at2157"/>
<dbReference type="KEGG" id="mfo:Metfor_1081"/>
<dbReference type="PANTHER" id="PTHR34137">
    <property type="entry name" value="EXODEOXYRIBONUCLEASE 7 SMALL SUBUNIT"/>
    <property type="match status" value="1"/>
</dbReference>
<evidence type="ECO:0000256" key="3">
    <source>
        <dbReference type="ARBA" id="ARBA00022801"/>
    </source>
</evidence>
<keyword evidence="3" id="KW-0378">Hydrolase</keyword>
<dbReference type="STRING" id="593750.Metfor_1081"/>
<dbReference type="HAMAP" id="MF_00337">
    <property type="entry name" value="Exonuc_7_S"/>
    <property type="match status" value="1"/>
</dbReference>
<organism evidence="4 5">
    <name type="scientific">Methanoregula formicica (strain DSM 22288 / NBRC 105244 / SMSP)</name>
    <dbReference type="NCBI Taxonomy" id="593750"/>
    <lineage>
        <taxon>Archaea</taxon>
        <taxon>Methanobacteriati</taxon>
        <taxon>Methanobacteriota</taxon>
        <taxon>Stenosarchaea group</taxon>
        <taxon>Methanomicrobia</taxon>
        <taxon>Methanomicrobiales</taxon>
        <taxon>Methanoregulaceae</taxon>
        <taxon>Methanoregula</taxon>
    </lineage>
</organism>
<protein>
    <submittedName>
        <fullName evidence="4">Exonuclease VII small subunit</fullName>
    </submittedName>
</protein>
<evidence type="ECO:0000256" key="2">
    <source>
        <dbReference type="ARBA" id="ARBA00022722"/>
    </source>
</evidence>
<dbReference type="GO" id="GO:0009318">
    <property type="term" value="C:exodeoxyribonuclease VII complex"/>
    <property type="evidence" value="ECO:0007669"/>
    <property type="project" value="InterPro"/>
</dbReference>
<dbReference type="InterPro" id="IPR003761">
    <property type="entry name" value="Exonuc_VII_S"/>
</dbReference>
<evidence type="ECO:0000313" key="4">
    <source>
        <dbReference type="EMBL" id="AGB02129.1"/>
    </source>
</evidence>
<dbReference type="SUPFAM" id="SSF116842">
    <property type="entry name" value="XseB-like"/>
    <property type="match status" value="1"/>
</dbReference>
<dbReference type="GO" id="GO:0005829">
    <property type="term" value="C:cytosol"/>
    <property type="evidence" value="ECO:0007669"/>
    <property type="project" value="TreeGrafter"/>
</dbReference>
<name>L0HGC4_METFS</name>
<dbReference type="Gene3D" id="1.10.287.1040">
    <property type="entry name" value="Exonuclease VII, small subunit"/>
    <property type="match status" value="1"/>
</dbReference>
<keyword evidence="1" id="KW-0963">Cytoplasm</keyword>
<dbReference type="GO" id="GO:0006308">
    <property type="term" value="P:DNA catabolic process"/>
    <property type="evidence" value="ECO:0007669"/>
    <property type="project" value="InterPro"/>
</dbReference>
<reference evidence="5" key="1">
    <citation type="submission" date="2011-12" db="EMBL/GenBank/DDBJ databases">
        <title>Complete sequence of Methanoregula formicicum SMSP.</title>
        <authorList>
            <person name="Lucas S."/>
            <person name="Han J."/>
            <person name="Lapidus A."/>
            <person name="Cheng J.-F."/>
            <person name="Goodwin L."/>
            <person name="Pitluck S."/>
            <person name="Peters L."/>
            <person name="Ovchinnikova G."/>
            <person name="Teshima H."/>
            <person name="Detter J.C."/>
            <person name="Han C."/>
            <person name="Tapia R."/>
            <person name="Land M."/>
            <person name="Hauser L."/>
            <person name="Kyrpides N."/>
            <person name="Ivanova N."/>
            <person name="Pagani I."/>
            <person name="Imachi H."/>
            <person name="Tamaki H."/>
            <person name="Sekiguchi Y."/>
            <person name="Kamagata Y."/>
            <person name="Cadillo-Quiroz H."/>
            <person name="Zinder S."/>
            <person name="Liu W.-T."/>
            <person name="Woyke T."/>
        </authorList>
    </citation>
    <scope>NUCLEOTIDE SEQUENCE [LARGE SCALE GENOMIC DNA]</scope>
    <source>
        <strain evidence="5">DSM 22288 / NBRC 105244 / SMSP</strain>
    </source>
</reference>
<dbReference type="GeneID" id="14310394"/>
<dbReference type="AlphaFoldDB" id="L0HGC4"/>
<dbReference type="PANTHER" id="PTHR34137:SF1">
    <property type="entry name" value="EXODEOXYRIBONUCLEASE 7 SMALL SUBUNIT"/>
    <property type="match status" value="1"/>
</dbReference>
<keyword evidence="2" id="KW-0540">Nuclease</keyword>
<accession>L0HGC4</accession>
<dbReference type="RefSeq" id="WP_015285093.1">
    <property type="nucleotide sequence ID" value="NC_019943.1"/>
</dbReference>
<dbReference type="NCBIfam" id="TIGR01280">
    <property type="entry name" value="xseB"/>
    <property type="match status" value="1"/>
</dbReference>
<dbReference type="EMBL" id="CP003167">
    <property type="protein sequence ID" value="AGB02129.1"/>
    <property type="molecule type" value="Genomic_DNA"/>
</dbReference>
<keyword evidence="5" id="KW-1185">Reference proteome</keyword>
<dbReference type="HOGENOM" id="CLU_145918_3_2_2"/>
<dbReference type="eggNOG" id="arCOG03646">
    <property type="taxonomic scope" value="Archaea"/>
</dbReference>
<keyword evidence="4" id="KW-0269">Exonuclease</keyword>
<gene>
    <name evidence="4" type="ordered locus">Metfor_1081</name>
</gene>
<dbReference type="PIRSF" id="PIRSF006488">
    <property type="entry name" value="Exonuc_VII_S"/>
    <property type="match status" value="1"/>
</dbReference>